<evidence type="ECO:0000313" key="3">
    <source>
        <dbReference type="Proteomes" id="UP000635853"/>
    </source>
</evidence>
<dbReference type="SUPFAM" id="SSF46785">
    <property type="entry name" value="Winged helix' DNA-binding domain"/>
    <property type="match status" value="1"/>
</dbReference>
<evidence type="ECO:0000313" key="2">
    <source>
        <dbReference type="EMBL" id="MBL3580601.1"/>
    </source>
</evidence>
<keyword evidence="3" id="KW-1185">Reference proteome</keyword>
<dbReference type="NCBIfam" id="NF033788">
    <property type="entry name" value="HTH_metalloreg"/>
    <property type="match status" value="1"/>
</dbReference>
<dbReference type="RefSeq" id="WP_202299564.1">
    <property type="nucleotide sequence ID" value="NZ_JAESIL010000177.1"/>
</dbReference>
<dbReference type="PANTHER" id="PTHR39168">
    <property type="entry name" value="TRANSCRIPTIONAL REGULATOR-RELATED"/>
    <property type="match status" value="1"/>
</dbReference>
<dbReference type="SMART" id="SM00418">
    <property type="entry name" value="HTH_ARSR"/>
    <property type="match status" value="1"/>
</dbReference>
<dbReference type="InterPro" id="IPR011991">
    <property type="entry name" value="ArsR-like_HTH"/>
</dbReference>
<dbReference type="PROSITE" id="PS50987">
    <property type="entry name" value="HTH_ARSR_2"/>
    <property type="match status" value="1"/>
</dbReference>
<gene>
    <name evidence="2" type="ORF">JMJ92_21065</name>
</gene>
<dbReference type="InterPro" id="IPR036390">
    <property type="entry name" value="WH_DNA-bd_sf"/>
</dbReference>
<protein>
    <submittedName>
        <fullName evidence="2">Helix-turn-helix transcriptional regulator</fullName>
    </submittedName>
</protein>
<evidence type="ECO:0000259" key="1">
    <source>
        <dbReference type="PROSITE" id="PS50987"/>
    </source>
</evidence>
<feature type="domain" description="HTH arsR-type" evidence="1">
    <location>
        <begin position="1"/>
        <end position="94"/>
    </location>
</feature>
<dbReference type="Proteomes" id="UP000635853">
    <property type="component" value="Unassembled WGS sequence"/>
</dbReference>
<organism evidence="2 3">
    <name type="scientific">Rhodovulum visakhapatnamense</name>
    <dbReference type="NCBI Taxonomy" id="364297"/>
    <lineage>
        <taxon>Bacteria</taxon>
        <taxon>Pseudomonadati</taxon>
        <taxon>Pseudomonadota</taxon>
        <taxon>Alphaproteobacteria</taxon>
        <taxon>Rhodobacterales</taxon>
        <taxon>Paracoccaceae</taxon>
        <taxon>Rhodovulum</taxon>
    </lineage>
</organism>
<name>A0ABS1RLN9_9RHOB</name>
<dbReference type="InterPro" id="IPR001845">
    <property type="entry name" value="HTH_ArsR_DNA-bd_dom"/>
</dbReference>
<dbReference type="EMBL" id="JAESIL010000177">
    <property type="protein sequence ID" value="MBL3580601.1"/>
    <property type="molecule type" value="Genomic_DNA"/>
</dbReference>
<dbReference type="PANTHER" id="PTHR39168:SF1">
    <property type="entry name" value="TRANSCRIPTIONAL REGULATORY PROTEIN"/>
    <property type="match status" value="1"/>
</dbReference>
<feature type="non-terminal residue" evidence="2">
    <location>
        <position position="127"/>
    </location>
</feature>
<sequence length="127" mass="13182">MKDGPDISRIAALIGDPARASILTALLSGRALSAGELACEAGIAPATASGHLAQLTEAGLIWPRKQGRHRYFALAGDEVASALETLSGLAAAKGHLRSRPGPRDAALREIRVCYDHMAGARAVAIFD</sequence>
<dbReference type="PRINTS" id="PR00778">
    <property type="entry name" value="HTHARSR"/>
</dbReference>
<dbReference type="Pfam" id="PF12840">
    <property type="entry name" value="HTH_20"/>
    <property type="match status" value="1"/>
</dbReference>
<dbReference type="InterPro" id="IPR036388">
    <property type="entry name" value="WH-like_DNA-bd_sf"/>
</dbReference>
<dbReference type="CDD" id="cd00090">
    <property type="entry name" value="HTH_ARSR"/>
    <property type="match status" value="1"/>
</dbReference>
<dbReference type="Gene3D" id="1.10.10.10">
    <property type="entry name" value="Winged helix-like DNA-binding domain superfamily/Winged helix DNA-binding domain"/>
    <property type="match status" value="1"/>
</dbReference>
<accession>A0ABS1RLN9</accession>
<proteinExistence type="predicted"/>
<dbReference type="InterPro" id="IPR052543">
    <property type="entry name" value="HTH_Metal-responsive_Reg"/>
</dbReference>
<reference evidence="3" key="1">
    <citation type="submission" date="2021-01" db="EMBL/GenBank/DDBJ databases">
        <title>Draft genomes of Rhodovulum sulfidophilum.</title>
        <authorList>
            <person name="Guzman M.S."/>
        </authorList>
    </citation>
    <scope>NUCLEOTIDE SEQUENCE [LARGE SCALE GENOMIC DNA]</scope>
    <source>
        <strain evidence="3">AB19</strain>
    </source>
</reference>
<comment type="caution">
    <text evidence="2">The sequence shown here is derived from an EMBL/GenBank/DDBJ whole genome shotgun (WGS) entry which is preliminary data.</text>
</comment>